<feature type="transmembrane region" description="Helical" evidence="1">
    <location>
        <begin position="12"/>
        <end position="30"/>
    </location>
</feature>
<feature type="domain" description="DUF218" evidence="2">
    <location>
        <begin position="81"/>
        <end position="247"/>
    </location>
</feature>
<keyword evidence="1" id="KW-1133">Transmembrane helix</keyword>
<keyword evidence="1" id="KW-0812">Transmembrane</keyword>
<keyword evidence="4" id="KW-1185">Reference proteome</keyword>
<comment type="caution">
    <text evidence="3">The sequence shown here is derived from an EMBL/GenBank/DDBJ whole genome shotgun (WGS) entry which is preliminary data.</text>
</comment>
<evidence type="ECO:0000259" key="2">
    <source>
        <dbReference type="Pfam" id="PF02698"/>
    </source>
</evidence>
<dbReference type="PANTHER" id="PTHR30336:SF4">
    <property type="entry name" value="ENVELOPE BIOGENESIS FACTOR ELYC"/>
    <property type="match status" value="1"/>
</dbReference>
<dbReference type="GO" id="GO:0000270">
    <property type="term" value="P:peptidoglycan metabolic process"/>
    <property type="evidence" value="ECO:0007669"/>
    <property type="project" value="TreeGrafter"/>
</dbReference>
<dbReference type="EMBL" id="NRRY01000088">
    <property type="protein sequence ID" value="MBK1621597.1"/>
    <property type="molecule type" value="Genomic_DNA"/>
</dbReference>
<dbReference type="GO" id="GO:0005886">
    <property type="term" value="C:plasma membrane"/>
    <property type="evidence" value="ECO:0007669"/>
    <property type="project" value="TreeGrafter"/>
</dbReference>
<keyword evidence="1" id="KW-0472">Membrane</keyword>
<sequence length="263" mass="28717">MALYLDKLLAQLAYPLGLSLSLCLVSLLLLGLRQRRWSAAVSVLAVSWLGLWSLPAVSDALRLSLEGRFANRPVSELPSADVAVALGGGIDSGPPSWPYPNLGEAADRVWHAARLYRAGKVETLILSGGRQPWQGKGPPESEAMRQFLNDLGVPDAALQFEHRSRSTRENALYSAELIRSQGAARVLLVTSALHMPRALASFRAVGIEAIPAPCDFEVKPEPAHALRWLPDAGALAASTRALKEYLGWWVYWWRGWAVEVAHV</sequence>
<feature type="transmembrane region" description="Helical" evidence="1">
    <location>
        <begin position="37"/>
        <end position="54"/>
    </location>
</feature>
<proteinExistence type="predicted"/>
<accession>A0A9X0WDE0</accession>
<dbReference type="Pfam" id="PF02698">
    <property type="entry name" value="DUF218"/>
    <property type="match status" value="1"/>
</dbReference>
<dbReference type="Gene3D" id="3.40.50.620">
    <property type="entry name" value="HUPs"/>
    <property type="match status" value="1"/>
</dbReference>
<gene>
    <name evidence="3" type="ORF">CKO42_24980</name>
</gene>
<dbReference type="PANTHER" id="PTHR30336">
    <property type="entry name" value="INNER MEMBRANE PROTEIN, PROBABLE PERMEASE"/>
    <property type="match status" value="1"/>
</dbReference>
<dbReference type="Proteomes" id="UP001138768">
    <property type="component" value="Unassembled WGS sequence"/>
</dbReference>
<dbReference type="CDD" id="cd06259">
    <property type="entry name" value="YdcF-like"/>
    <property type="match status" value="1"/>
</dbReference>
<dbReference type="AlphaFoldDB" id="A0A9X0WDE0"/>
<protein>
    <recommendedName>
        <fullName evidence="2">DUF218 domain-containing protein</fullName>
    </recommendedName>
</protein>
<evidence type="ECO:0000313" key="3">
    <source>
        <dbReference type="EMBL" id="MBK1621597.1"/>
    </source>
</evidence>
<name>A0A9X0WDE0_9GAMM</name>
<evidence type="ECO:0000256" key="1">
    <source>
        <dbReference type="SAM" id="Phobius"/>
    </source>
</evidence>
<dbReference type="InterPro" id="IPR003848">
    <property type="entry name" value="DUF218"/>
</dbReference>
<evidence type="ECO:0000313" key="4">
    <source>
        <dbReference type="Proteomes" id="UP001138768"/>
    </source>
</evidence>
<dbReference type="InterPro" id="IPR051599">
    <property type="entry name" value="Cell_Envelope_Assoc"/>
</dbReference>
<dbReference type="GO" id="GO:0043164">
    <property type="term" value="P:Gram-negative-bacterium-type cell wall biogenesis"/>
    <property type="evidence" value="ECO:0007669"/>
    <property type="project" value="TreeGrafter"/>
</dbReference>
<dbReference type="InterPro" id="IPR014729">
    <property type="entry name" value="Rossmann-like_a/b/a_fold"/>
</dbReference>
<dbReference type="RefSeq" id="WP_200251385.1">
    <property type="nucleotide sequence ID" value="NZ_NRRY01000088.1"/>
</dbReference>
<organism evidence="3 4">
    <name type="scientific">Lamprobacter modestohalophilus</name>
    <dbReference type="NCBI Taxonomy" id="1064514"/>
    <lineage>
        <taxon>Bacteria</taxon>
        <taxon>Pseudomonadati</taxon>
        <taxon>Pseudomonadota</taxon>
        <taxon>Gammaproteobacteria</taxon>
        <taxon>Chromatiales</taxon>
        <taxon>Chromatiaceae</taxon>
        <taxon>Lamprobacter</taxon>
    </lineage>
</organism>
<reference evidence="3 4" key="1">
    <citation type="journal article" date="2020" name="Microorganisms">
        <title>Osmotic Adaptation and Compatible Solute Biosynthesis of Phototrophic Bacteria as Revealed from Genome Analyses.</title>
        <authorList>
            <person name="Imhoff J.F."/>
            <person name="Rahn T."/>
            <person name="Kunzel S."/>
            <person name="Keller A."/>
            <person name="Neulinger S.C."/>
        </authorList>
    </citation>
    <scope>NUCLEOTIDE SEQUENCE [LARGE SCALE GENOMIC DNA]</scope>
    <source>
        <strain evidence="3 4">DSM 25653</strain>
    </source>
</reference>